<accession>A0AAV5QJP7</accession>
<dbReference type="RefSeq" id="XP_064852022.1">
    <property type="nucleotide sequence ID" value="XM_064995950.1"/>
</dbReference>
<feature type="region of interest" description="Disordered" evidence="9">
    <location>
        <begin position="151"/>
        <end position="183"/>
    </location>
</feature>
<comment type="similarity">
    <text evidence="7">Belongs to the CENP-H/MCM16 family.</text>
</comment>
<keyword evidence="8" id="KW-0175">Coiled coil</keyword>
<evidence type="ECO:0000313" key="12">
    <source>
        <dbReference type="Proteomes" id="UP001360560"/>
    </source>
</evidence>
<comment type="caution">
    <text evidence="11">The sequence shown here is derived from an EMBL/GenBank/DDBJ whole genome shotgun (WGS) entry which is preliminary data.</text>
</comment>
<proteinExistence type="inferred from homology"/>
<feature type="domain" description="Centromere protein H C-terminal" evidence="10">
    <location>
        <begin position="206"/>
        <end position="306"/>
    </location>
</feature>
<dbReference type="AlphaFoldDB" id="A0AAV5QJP7"/>
<evidence type="ECO:0000256" key="6">
    <source>
        <dbReference type="ARBA" id="ARBA00023328"/>
    </source>
</evidence>
<dbReference type="Pfam" id="PF05837">
    <property type="entry name" value="CENP-H"/>
    <property type="match status" value="1"/>
</dbReference>
<dbReference type="Proteomes" id="UP001360560">
    <property type="component" value="Unassembled WGS sequence"/>
</dbReference>
<keyword evidence="4" id="KW-0995">Kinetochore</keyword>
<protein>
    <recommendedName>
        <fullName evidence="10">Centromere protein H C-terminal domain-containing protein</fullName>
    </recommendedName>
</protein>
<feature type="compositionally biased region" description="Acidic residues" evidence="9">
    <location>
        <begin position="309"/>
        <end position="326"/>
    </location>
</feature>
<evidence type="ECO:0000256" key="5">
    <source>
        <dbReference type="ARBA" id="ARBA00023242"/>
    </source>
</evidence>
<evidence type="ECO:0000256" key="9">
    <source>
        <dbReference type="SAM" id="MobiDB-lite"/>
    </source>
</evidence>
<organism evidence="11 12">
    <name type="scientific">Saccharomycopsis crataegensis</name>
    <dbReference type="NCBI Taxonomy" id="43959"/>
    <lineage>
        <taxon>Eukaryota</taxon>
        <taxon>Fungi</taxon>
        <taxon>Dikarya</taxon>
        <taxon>Ascomycota</taxon>
        <taxon>Saccharomycotina</taxon>
        <taxon>Saccharomycetes</taxon>
        <taxon>Saccharomycopsidaceae</taxon>
        <taxon>Saccharomycopsis</taxon>
    </lineage>
</organism>
<dbReference type="EMBL" id="BTFZ01000004">
    <property type="protein sequence ID" value="GMM35022.1"/>
    <property type="molecule type" value="Genomic_DNA"/>
</dbReference>
<gene>
    <name evidence="11" type="ORF">DASC09_023470</name>
</gene>
<evidence type="ECO:0000256" key="2">
    <source>
        <dbReference type="ARBA" id="ARBA00004629"/>
    </source>
</evidence>
<evidence type="ECO:0000256" key="4">
    <source>
        <dbReference type="ARBA" id="ARBA00022838"/>
    </source>
</evidence>
<feature type="compositionally biased region" description="Basic and acidic residues" evidence="9">
    <location>
        <begin position="161"/>
        <end position="171"/>
    </location>
</feature>
<dbReference type="GO" id="GO:0005634">
    <property type="term" value="C:nucleus"/>
    <property type="evidence" value="ECO:0007669"/>
    <property type="project" value="UniProtKB-SubCell"/>
</dbReference>
<dbReference type="InterPro" id="IPR008426">
    <property type="entry name" value="CENP-H_C"/>
</dbReference>
<feature type="coiled-coil region" evidence="8">
    <location>
        <begin position="229"/>
        <end position="273"/>
    </location>
</feature>
<keyword evidence="6" id="KW-0137">Centromere</keyword>
<evidence type="ECO:0000256" key="8">
    <source>
        <dbReference type="SAM" id="Coils"/>
    </source>
</evidence>
<evidence type="ECO:0000313" key="11">
    <source>
        <dbReference type="EMBL" id="GMM35022.1"/>
    </source>
</evidence>
<dbReference type="GeneID" id="90073001"/>
<evidence type="ECO:0000256" key="7">
    <source>
        <dbReference type="ARBA" id="ARBA00025735"/>
    </source>
</evidence>
<dbReference type="GO" id="GO:0000776">
    <property type="term" value="C:kinetochore"/>
    <property type="evidence" value="ECO:0007669"/>
    <property type="project" value="UniProtKB-KW"/>
</dbReference>
<feature type="region of interest" description="Disordered" evidence="9">
    <location>
        <begin position="309"/>
        <end position="350"/>
    </location>
</feature>
<comment type="subcellular location">
    <subcellularLocation>
        <location evidence="2">Chromosome</location>
        <location evidence="2">Centromere</location>
        <location evidence="2">Kinetochore</location>
    </subcellularLocation>
    <subcellularLocation>
        <location evidence="1">Nucleus</location>
    </subcellularLocation>
</comment>
<name>A0AAV5QJP7_9ASCO</name>
<evidence type="ECO:0000256" key="3">
    <source>
        <dbReference type="ARBA" id="ARBA00022454"/>
    </source>
</evidence>
<feature type="compositionally biased region" description="Polar residues" evidence="9">
    <location>
        <begin position="172"/>
        <end position="183"/>
    </location>
</feature>
<sequence length="350" mass="40382">MVSSTDDSLVNNHRRHAKAFHDLVSTLDELMLWNHLNELSELTESSIENLYETEVIPSIDNDALSIHNLSISEIITEDKNYDKSEMLFKTKNTIKVLENMIITRNRLNEISISHASMIAESYDQRSENIEDFQGSDKSGMILKNLIDQREMQSSHLARSKKKDEKEHDEKNTNGSRKTTGFPNSIKSRSSLAFENSCTSVDQLLYLQDENRKLYQNVIEKSQSLKKLNKQHYEQKEKEYRESVKEMSANIDAQESLKLEIKQEQEELARSKVRSAVLSEFITALIASSGVNWSDDDFVKDLVLYCGQEYVDEEDEDYDEDESDGSEDYSFKSEDEVEVDDDKSENESYGD</sequence>
<keyword evidence="3" id="KW-0158">Chromosome</keyword>
<evidence type="ECO:0000256" key="1">
    <source>
        <dbReference type="ARBA" id="ARBA00004123"/>
    </source>
</evidence>
<keyword evidence="12" id="KW-1185">Reference proteome</keyword>
<keyword evidence="5" id="KW-0539">Nucleus</keyword>
<feature type="compositionally biased region" description="Acidic residues" evidence="9">
    <location>
        <begin position="334"/>
        <end position="350"/>
    </location>
</feature>
<evidence type="ECO:0000259" key="10">
    <source>
        <dbReference type="Pfam" id="PF05837"/>
    </source>
</evidence>
<dbReference type="GO" id="GO:0051382">
    <property type="term" value="P:kinetochore assembly"/>
    <property type="evidence" value="ECO:0007669"/>
    <property type="project" value="InterPro"/>
</dbReference>
<reference evidence="11 12" key="1">
    <citation type="journal article" date="2023" name="Elife">
        <title>Identification of key yeast species and microbe-microbe interactions impacting larval growth of Drosophila in the wild.</title>
        <authorList>
            <person name="Mure A."/>
            <person name="Sugiura Y."/>
            <person name="Maeda R."/>
            <person name="Honda K."/>
            <person name="Sakurai N."/>
            <person name="Takahashi Y."/>
            <person name="Watada M."/>
            <person name="Katoh T."/>
            <person name="Gotoh A."/>
            <person name="Gotoh Y."/>
            <person name="Taniguchi I."/>
            <person name="Nakamura K."/>
            <person name="Hayashi T."/>
            <person name="Katayama T."/>
            <person name="Uemura T."/>
            <person name="Hattori Y."/>
        </authorList>
    </citation>
    <scope>NUCLEOTIDE SEQUENCE [LARGE SCALE GENOMIC DNA]</scope>
    <source>
        <strain evidence="11 12">SC-9</strain>
    </source>
</reference>